<dbReference type="GO" id="GO:0019068">
    <property type="term" value="P:virion assembly"/>
    <property type="evidence" value="ECO:0007669"/>
    <property type="project" value="InterPro"/>
</dbReference>
<accession>A0A6B8RKB1</accession>
<dbReference type="GO" id="GO:0005198">
    <property type="term" value="F:structural molecule activity"/>
    <property type="evidence" value="ECO:0007669"/>
    <property type="project" value="InterPro"/>
</dbReference>
<protein>
    <submittedName>
        <fullName evidence="2">Phage portal protein</fullName>
    </submittedName>
</protein>
<gene>
    <name evidence="2" type="ORF">EHS13_13715</name>
</gene>
<organism evidence="2 3">
    <name type="scientific">Paenibacillus psychroresistens</name>
    <dbReference type="NCBI Taxonomy" id="1778678"/>
    <lineage>
        <taxon>Bacteria</taxon>
        <taxon>Bacillati</taxon>
        <taxon>Bacillota</taxon>
        <taxon>Bacilli</taxon>
        <taxon>Bacillales</taxon>
        <taxon>Paenibacillaceae</taxon>
        <taxon>Paenibacillus</taxon>
    </lineage>
</organism>
<evidence type="ECO:0000313" key="3">
    <source>
        <dbReference type="Proteomes" id="UP000426246"/>
    </source>
</evidence>
<dbReference type="OrthoDB" id="9770450at2"/>
<dbReference type="KEGG" id="ppsc:EHS13_13715"/>
<dbReference type="AlphaFoldDB" id="A0A6B8RKB1"/>
<dbReference type="Proteomes" id="UP000426246">
    <property type="component" value="Chromosome"/>
</dbReference>
<keyword evidence="3" id="KW-1185">Reference proteome</keyword>
<dbReference type="EMBL" id="CP034235">
    <property type="protein sequence ID" value="QGQ95856.1"/>
    <property type="molecule type" value="Genomic_DNA"/>
</dbReference>
<feature type="region of interest" description="Disordered" evidence="1">
    <location>
        <begin position="473"/>
        <end position="531"/>
    </location>
</feature>
<evidence type="ECO:0000313" key="2">
    <source>
        <dbReference type="EMBL" id="QGQ95856.1"/>
    </source>
</evidence>
<proteinExistence type="predicted"/>
<dbReference type="RefSeq" id="WP_155700891.1">
    <property type="nucleotide sequence ID" value="NZ_CP034235.1"/>
</dbReference>
<feature type="compositionally biased region" description="Basic and acidic residues" evidence="1">
    <location>
        <begin position="495"/>
        <end position="506"/>
    </location>
</feature>
<name>A0A6B8RKB1_9BACL</name>
<sequence>MNPIDRIINTLSPSWALKRQAARQKLSILNSGYSNHGANTTKKSMLGWNYFSRSPDEDITKNLNILRQRSRDLYMGGAALATGALKTARTNVVGTGLRLKPSLDAAFLNLSEAEEVELKASIEREFALWSESLDCDSMRMNNFFELQQIAFMSQLMSGDCFAMLPVTPRKHAVYDLRVRLVEADRCCNPGQDSSINPNGKDIRGGVEMDADGAVVAYWFAKNYPQVFMTADKQEWVRIEAFGEESGRRNVLHLMESERPEQRRGVPLLAPVIESLKKLGQYTEAELMAALVSGMFTVFIKTNTPENGPIGQSIPMEDLIDEQDEGSYELGNGSIVGLAPNESVETANPGRPNTAFDGFVTAILRQVGSALEIPYELLVKNFTSSYSASRAALLEAWKMFRMRRVWLANDFCQPIYEEWFTEAVAKGRIPAYGFFDNPLIRKAYTRAEWHGPAQGQIDPLKEVNAAKIRVEEGFSTRERETSELTGGSFEANLRQRMREERMRREAGLSDEGGENKNANNNKNILEPETDDE</sequence>
<dbReference type="Pfam" id="PF05136">
    <property type="entry name" value="Phage_portal_2"/>
    <property type="match status" value="1"/>
</dbReference>
<reference evidence="3" key="1">
    <citation type="submission" date="2018-11" db="EMBL/GenBank/DDBJ databases">
        <title>Complete genome sequence of Paenibacillus sp. ML311-T8.</title>
        <authorList>
            <person name="Nam Y.-D."/>
            <person name="Kang J."/>
            <person name="Chung W.-H."/>
            <person name="Park Y.S."/>
        </authorList>
    </citation>
    <scope>NUCLEOTIDE SEQUENCE [LARGE SCALE GENOMIC DNA]</scope>
    <source>
        <strain evidence="3">ML311-T8</strain>
    </source>
</reference>
<dbReference type="InterPro" id="IPR006429">
    <property type="entry name" value="Phage_lambda_portal"/>
</dbReference>
<dbReference type="NCBIfam" id="TIGR01539">
    <property type="entry name" value="portal_lambda"/>
    <property type="match status" value="1"/>
</dbReference>
<evidence type="ECO:0000256" key="1">
    <source>
        <dbReference type="SAM" id="MobiDB-lite"/>
    </source>
</evidence>